<evidence type="ECO:0000313" key="2">
    <source>
        <dbReference type="EMBL" id="KAF4511673.1"/>
    </source>
</evidence>
<gene>
    <name evidence="2" type="ORF">G6O67_003446</name>
</gene>
<protein>
    <submittedName>
        <fullName evidence="2">Uncharacterized protein</fullName>
    </submittedName>
</protein>
<dbReference type="Proteomes" id="UP000557566">
    <property type="component" value="Unassembled WGS sequence"/>
</dbReference>
<reference evidence="2 3" key="1">
    <citation type="journal article" date="2020" name="Genome Biol. Evol.">
        <title>A new high-quality draft genome assembly of the Chinese cordyceps Ophiocordyceps sinensis.</title>
        <authorList>
            <person name="Shu R."/>
            <person name="Zhang J."/>
            <person name="Meng Q."/>
            <person name="Zhang H."/>
            <person name="Zhou G."/>
            <person name="Li M."/>
            <person name="Wu P."/>
            <person name="Zhao Y."/>
            <person name="Chen C."/>
            <person name="Qin Q."/>
        </authorList>
    </citation>
    <scope>NUCLEOTIDE SEQUENCE [LARGE SCALE GENOMIC DNA]</scope>
    <source>
        <strain evidence="2 3">IOZ07</strain>
    </source>
</reference>
<proteinExistence type="predicted"/>
<dbReference type="EMBL" id="JAAVMX010000003">
    <property type="protein sequence ID" value="KAF4511673.1"/>
    <property type="molecule type" value="Genomic_DNA"/>
</dbReference>
<name>A0A8H4PWC9_9HYPO</name>
<comment type="caution">
    <text evidence="2">The sequence shown here is derived from an EMBL/GenBank/DDBJ whole genome shotgun (WGS) entry which is preliminary data.</text>
</comment>
<evidence type="ECO:0000256" key="1">
    <source>
        <dbReference type="SAM" id="MobiDB-lite"/>
    </source>
</evidence>
<sequence>MESGPAPDYEARPRPRTPPPAYGTCTVRQNMAQEDYEDLGNGVARRQLDCDGRCHHHGSRRAVERYPSYAI</sequence>
<organism evidence="2 3">
    <name type="scientific">Ophiocordyceps sinensis</name>
    <dbReference type="NCBI Taxonomy" id="72228"/>
    <lineage>
        <taxon>Eukaryota</taxon>
        <taxon>Fungi</taxon>
        <taxon>Dikarya</taxon>
        <taxon>Ascomycota</taxon>
        <taxon>Pezizomycotina</taxon>
        <taxon>Sordariomycetes</taxon>
        <taxon>Hypocreomycetidae</taxon>
        <taxon>Hypocreales</taxon>
        <taxon>Ophiocordycipitaceae</taxon>
        <taxon>Ophiocordyceps</taxon>
    </lineage>
</organism>
<accession>A0A8H4PWC9</accession>
<keyword evidence="3" id="KW-1185">Reference proteome</keyword>
<feature type="region of interest" description="Disordered" evidence="1">
    <location>
        <begin position="1"/>
        <end position="22"/>
    </location>
</feature>
<evidence type="ECO:0000313" key="3">
    <source>
        <dbReference type="Proteomes" id="UP000557566"/>
    </source>
</evidence>
<dbReference type="AlphaFoldDB" id="A0A8H4PWC9"/>